<keyword evidence="3" id="KW-1185">Reference proteome</keyword>
<accession>A0A9P0J4Q3</accession>
<reference evidence="2" key="2">
    <citation type="submission" date="2022-10" db="EMBL/GenBank/DDBJ databases">
        <authorList>
            <consortium name="ENA_rothamsted_submissions"/>
            <consortium name="culmorum"/>
            <person name="King R."/>
        </authorList>
    </citation>
    <scope>NUCLEOTIDE SEQUENCE</scope>
</reference>
<gene>
    <name evidence="2" type="ORF">APHIGO_LOCUS7358</name>
</gene>
<protein>
    <submittedName>
        <fullName evidence="2">Uncharacterized protein</fullName>
    </submittedName>
</protein>
<proteinExistence type="predicted"/>
<sequence>MVVDVAAAAADLERRRRTRHGVRSAAVQRKRTTRRRARQSPVSANASGYNHQPIATTIVCVVQVRESSSPSSCRFRLNAVCYSETPSGRPVRKSCRFCEFSTSRNPASGLYPPPTRHNEQQRVASVSPPPRLRSELDFSLILCTI</sequence>
<organism evidence="2 3">
    <name type="scientific">Aphis gossypii</name>
    <name type="common">Cotton aphid</name>
    <dbReference type="NCBI Taxonomy" id="80765"/>
    <lineage>
        <taxon>Eukaryota</taxon>
        <taxon>Metazoa</taxon>
        <taxon>Ecdysozoa</taxon>
        <taxon>Arthropoda</taxon>
        <taxon>Hexapoda</taxon>
        <taxon>Insecta</taxon>
        <taxon>Pterygota</taxon>
        <taxon>Neoptera</taxon>
        <taxon>Paraneoptera</taxon>
        <taxon>Hemiptera</taxon>
        <taxon>Sternorrhyncha</taxon>
        <taxon>Aphidomorpha</taxon>
        <taxon>Aphidoidea</taxon>
        <taxon>Aphididae</taxon>
        <taxon>Aphidini</taxon>
        <taxon>Aphis</taxon>
        <taxon>Aphis</taxon>
    </lineage>
</organism>
<feature type="region of interest" description="Disordered" evidence="1">
    <location>
        <begin position="107"/>
        <end position="129"/>
    </location>
</feature>
<evidence type="ECO:0000256" key="1">
    <source>
        <dbReference type="SAM" id="MobiDB-lite"/>
    </source>
</evidence>
<reference evidence="2" key="1">
    <citation type="submission" date="2022-02" db="EMBL/GenBank/DDBJ databases">
        <authorList>
            <person name="King R."/>
        </authorList>
    </citation>
    <scope>NUCLEOTIDE SEQUENCE</scope>
</reference>
<evidence type="ECO:0000313" key="2">
    <source>
        <dbReference type="EMBL" id="CAH1726469.1"/>
    </source>
</evidence>
<feature type="region of interest" description="Disordered" evidence="1">
    <location>
        <begin position="16"/>
        <end position="48"/>
    </location>
</feature>
<feature type="compositionally biased region" description="Basic residues" evidence="1">
    <location>
        <begin position="16"/>
        <end position="38"/>
    </location>
</feature>
<name>A0A9P0J4Q3_APHGO</name>
<evidence type="ECO:0000313" key="3">
    <source>
        <dbReference type="Proteomes" id="UP001154329"/>
    </source>
</evidence>
<dbReference type="Proteomes" id="UP001154329">
    <property type="component" value="Chromosome 2"/>
</dbReference>
<dbReference type="EMBL" id="OU899035">
    <property type="protein sequence ID" value="CAH1726469.1"/>
    <property type="molecule type" value="Genomic_DNA"/>
</dbReference>
<dbReference type="AlphaFoldDB" id="A0A9P0J4Q3"/>